<dbReference type="Gene3D" id="3.30.2350.10">
    <property type="entry name" value="Pseudouridine synthase"/>
    <property type="match status" value="1"/>
</dbReference>
<feature type="domain" description="Pseudouridine synthase RsuA/RluA-like" evidence="4">
    <location>
        <begin position="14"/>
        <end position="161"/>
    </location>
</feature>
<sequence>MHGERVLFLDGEALIIDKPAGLPVDPPRDGSLSLENHLESLKFGFQRWPMPVHRLDRDTSGCLLLSRNPKAHARLQQAFEQGLVSKRYLAVLDGVPAEETGTIDMPLGKISSAEEGWRMVEDAKGKAARTGWRVLATRDRRSLVEFIPQTGRTHQIRVHAALGLGAAVVGDPVYGQKDRLGMMLHAQRLVVPRPGKADVVGIAPLPERFATAGFGEEPGVEATPSPQDAPAPDPRPEPDNG</sequence>
<evidence type="ECO:0000313" key="5">
    <source>
        <dbReference type="EMBL" id="PTM47065.1"/>
    </source>
</evidence>
<dbReference type="GO" id="GO:0009982">
    <property type="term" value="F:pseudouridine synthase activity"/>
    <property type="evidence" value="ECO:0007669"/>
    <property type="project" value="InterPro"/>
</dbReference>
<dbReference type="PANTHER" id="PTHR21600:SF44">
    <property type="entry name" value="RIBOSOMAL LARGE SUBUNIT PSEUDOURIDINE SYNTHASE D"/>
    <property type="match status" value="1"/>
</dbReference>
<dbReference type="Proteomes" id="UP000240996">
    <property type="component" value="Unassembled WGS sequence"/>
</dbReference>
<dbReference type="GO" id="GO:0000455">
    <property type="term" value="P:enzyme-directed rRNA pseudouridine synthesis"/>
    <property type="evidence" value="ECO:0007669"/>
    <property type="project" value="TreeGrafter"/>
</dbReference>
<proteinExistence type="inferred from homology"/>
<dbReference type="CDD" id="cd02869">
    <property type="entry name" value="PseudoU_synth_RluA_like"/>
    <property type="match status" value="1"/>
</dbReference>
<dbReference type="PANTHER" id="PTHR21600">
    <property type="entry name" value="MITOCHONDRIAL RNA PSEUDOURIDINE SYNTHASE"/>
    <property type="match status" value="1"/>
</dbReference>
<feature type="region of interest" description="Disordered" evidence="3">
    <location>
        <begin position="210"/>
        <end position="241"/>
    </location>
</feature>
<accession>A0A2T4YTB8</accession>
<dbReference type="InterPro" id="IPR020103">
    <property type="entry name" value="PsdUridine_synth_cat_dom_sf"/>
</dbReference>
<dbReference type="InterPro" id="IPR050188">
    <property type="entry name" value="RluA_PseudoU_synthase"/>
</dbReference>
<comment type="caution">
    <text evidence="5">The sequence shown here is derived from an EMBL/GenBank/DDBJ whole genome shotgun (WGS) entry which is preliminary data.</text>
</comment>
<name>A0A2T4YTB8_9SPHN</name>
<dbReference type="PROSITE" id="PS01129">
    <property type="entry name" value="PSI_RLU"/>
    <property type="match status" value="1"/>
</dbReference>
<dbReference type="GO" id="GO:0003723">
    <property type="term" value="F:RNA binding"/>
    <property type="evidence" value="ECO:0007669"/>
    <property type="project" value="InterPro"/>
</dbReference>
<dbReference type="SUPFAM" id="SSF55120">
    <property type="entry name" value="Pseudouridine synthase"/>
    <property type="match status" value="1"/>
</dbReference>
<dbReference type="EMBL" id="PZZN01000001">
    <property type="protein sequence ID" value="PTM47065.1"/>
    <property type="molecule type" value="Genomic_DNA"/>
</dbReference>
<dbReference type="AlphaFoldDB" id="A0A2T4YTB8"/>
<reference evidence="5 6" key="1">
    <citation type="submission" date="2018-04" db="EMBL/GenBank/DDBJ databases">
        <title>Genomic Encyclopedia of Type Strains, Phase III (KMG-III): the genomes of soil and plant-associated and newly described type strains.</title>
        <authorList>
            <person name="Whitman W."/>
        </authorList>
    </citation>
    <scope>NUCLEOTIDE SEQUENCE [LARGE SCALE GENOMIC DNA]</scope>
    <source>
        <strain evidence="5 6">NW12</strain>
    </source>
</reference>
<keyword evidence="6" id="KW-1185">Reference proteome</keyword>
<evidence type="ECO:0000256" key="3">
    <source>
        <dbReference type="SAM" id="MobiDB-lite"/>
    </source>
</evidence>
<evidence type="ECO:0000256" key="1">
    <source>
        <dbReference type="ARBA" id="ARBA00010876"/>
    </source>
</evidence>
<evidence type="ECO:0000256" key="2">
    <source>
        <dbReference type="ARBA" id="ARBA00023235"/>
    </source>
</evidence>
<evidence type="ECO:0000259" key="4">
    <source>
        <dbReference type="Pfam" id="PF00849"/>
    </source>
</evidence>
<evidence type="ECO:0000313" key="6">
    <source>
        <dbReference type="Proteomes" id="UP000240996"/>
    </source>
</evidence>
<keyword evidence="2" id="KW-0413">Isomerase</keyword>
<organism evidence="5 6">
    <name type="scientific">Sphingomonas aerolata</name>
    <dbReference type="NCBI Taxonomy" id="185951"/>
    <lineage>
        <taxon>Bacteria</taxon>
        <taxon>Pseudomonadati</taxon>
        <taxon>Pseudomonadota</taxon>
        <taxon>Alphaproteobacteria</taxon>
        <taxon>Sphingomonadales</taxon>
        <taxon>Sphingomonadaceae</taxon>
        <taxon>Sphingomonas</taxon>
    </lineage>
</organism>
<dbReference type="InterPro" id="IPR006224">
    <property type="entry name" value="PsdUridine_synth_RluA-like_CS"/>
</dbReference>
<dbReference type="InterPro" id="IPR006145">
    <property type="entry name" value="PsdUridine_synth_RsuA/RluA"/>
</dbReference>
<comment type="similarity">
    <text evidence="1">Belongs to the pseudouridine synthase RluA family.</text>
</comment>
<dbReference type="GO" id="GO:0140098">
    <property type="term" value="F:catalytic activity, acting on RNA"/>
    <property type="evidence" value="ECO:0007669"/>
    <property type="project" value="UniProtKB-ARBA"/>
</dbReference>
<dbReference type="RefSeq" id="WP_107929978.1">
    <property type="nucleotide sequence ID" value="NZ_PZZN01000001.1"/>
</dbReference>
<dbReference type="Pfam" id="PF00849">
    <property type="entry name" value="PseudoU_synth_2"/>
    <property type="match status" value="1"/>
</dbReference>
<gene>
    <name evidence="5" type="ORF">C8J24_0448</name>
</gene>
<protein>
    <submittedName>
        <fullName evidence="5">RluA family pseudouridine synthase</fullName>
    </submittedName>
</protein>